<feature type="non-terminal residue" evidence="2">
    <location>
        <position position="1"/>
    </location>
</feature>
<evidence type="ECO:0000313" key="2">
    <source>
        <dbReference type="EMBL" id="RDX76400.1"/>
    </source>
</evidence>
<dbReference type="AlphaFoldDB" id="A0A371FDN7"/>
<dbReference type="EMBL" id="QJKJ01009518">
    <property type="protein sequence ID" value="RDX76400.1"/>
    <property type="molecule type" value="Genomic_DNA"/>
</dbReference>
<name>A0A371FDN7_MUCPR</name>
<evidence type="ECO:0000313" key="3">
    <source>
        <dbReference type="Proteomes" id="UP000257109"/>
    </source>
</evidence>
<feature type="region of interest" description="Disordered" evidence="1">
    <location>
        <begin position="102"/>
        <end position="125"/>
    </location>
</feature>
<reference evidence="2" key="1">
    <citation type="submission" date="2018-05" db="EMBL/GenBank/DDBJ databases">
        <title>Draft genome of Mucuna pruriens seed.</title>
        <authorList>
            <person name="Nnadi N.E."/>
            <person name="Vos R."/>
            <person name="Hasami M.H."/>
            <person name="Devisetty U.K."/>
            <person name="Aguiy J.C."/>
        </authorList>
    </citation>
    <scope>NUCLEOTIDE SEQUENCE [LARGE SCALE GENOMIC DNA]</scope>
    <source>
        <strain evidence="2">JCA_2017</strain>
    </source>
</reference>
<feature type="compositionally biased region" description="Polar residues" evidence="1">
    <location>
        <begin position="109"/>
        <end position="118"/>
    </location>
</feature>
<dbReference type="Proteomes" id="UP000257109">
    <property type="component" value="Unassembled WGS sequence"/>
</dbReference>
<organism evidence="2 3">
    <name type="scientific">Mucuna pruriens</name>
    <name type="common">Velvet bean</name>
    <name type="synonym">Dolichos pruriens</name>
    <dbReference type="NCBI Taxonomy" id="157652"/>
    <lineage>
        <taxon>Eukaryota</taxon>
        <taxon>Viridiplantae</taxon>
        <taxon>Streptophyta</taxon>
        <taxon>Embryophyta</taxon>
        <taxon>Tracheophyta</taxon>
        <taxon>Spermatophyta</taxon>
        <taxon>Magnoliopsida</taxon>
        <taxon>eudicotyledons</taxon>
        <taxon>Gunneridae</taxon>
        <taxon>Pentapetalae</taxon>
        <taxon>rosids</taxon>
        <taxon>fabids</taxon>
        <taxon>Fabales</taxon>
        <taxon>Fabaceae</taxon>
        <taxon>Papilionoideae</taxon>
        <taxon>50 kb inversion clade</taxon>
        <taxon>NPAAA clade</taxon>
        <taxon>indigoferoid/millettioid clade</taxon>
        <taxon>Phaseoleae</taxon>
        <taxon>Mucuna</taxon>
    </lineage>
</organism>
<keyword evidence="3" id="KW-1185">Reference proteome</keyword>
<accession>A0A371FDN7</accession>
<gene>
    <name evidence="2" type="ORF">CR513_43611</name>
</gene>
<protein>
    <submittedName>
        <fullName evidence="2">Uncharacterized protein</fullName>
    </submittedName>
</protein>
<sequence>MQYADLDPWNNVGNTTSIFKMETFVATESFLHSLCVEEIPMEEAKYVEKFVEEVADRVKNWADEALKYLPGGKLRLLVLYIKQVAKFVGKLIRLPQKALKLEDKEKKSTTPQENSVTTTEKEDQK</sequence>
<proteinExistence type="predicted"/>
<evidence type="ECO:0000256" key="1">
    <source>
        <dbReference type="SAM" id="MobiDB-lite"/>
    </source>
</evidence>
<comment type="caution">
    <text evidence="2">The sequence shown here is derived from an EMBL/GenBank/DDBJ whole genome shotgun (WGS) entry which is preliminary data.</text>
</comment>